<name>A0AAD6Y5U1_9AGAR</name>
<dbReference type="Proteomes" id="UP001219525">
    <property type="component" value="Unassembled WGS sequence"/>
</dbReference>
<organism evidence="1 2">
    <name type="scientific">Mycena pura</name>
    <dbReference type="NCBI Taxonomy" id="153505"/>
    <lineage>
        <taxon>Eukaryota</taxon>
        <taxon>Fungi</taxon>
        <taxon>Dikarya</taxon>
        <taxon>Basidiomycota</taxon>
        <taxon>Agaricomycotina</taxon>
        <taxon>Agaricomycetes</taxon>
        <taxon>Agaricomycetidae</taxon>
        <taxon>Agaricales</taxon>
        <taxon>Marasmiineae</taxon>
        <taxon>Mycenaceae</taxon>
        <taxon>Mycena</taxon>
    </lineage>
</organism>
<dbReference type="PANTHER" id="PTHR46177">
    <property type="entry name" value="INTEGRASE CATALYTIC DOMAIN-CONTAINING PROTEIN"/>
    <property type="match status" value="1"/>
</dbReference>
<dbReference type="PANTHER" id="PTHR46177:SF1">
    <property type="entry name" value="INTEGRASE CATALYTIC DOMAIN-CONTAINING PROTEIN"/>
    <property type="match status" value="1"/>
</dbReference>
<comment type="caution">
    <text evidence="1">The sequence shown here is derived from an EMBL/GenBank/DDBJ whole genome shotgun (WGS) entry which is preliminary data.</text>
</comment>
<keyword evidence="2" id="KW-1185">Reference proteome</keyword>
<evidence type="ECO:0008006" key="3">
    <source>
        <dbReference type="Google" id="ProtNLM"/>
    </source>
</evidence>
<gene>
    <name evidence="1" type="ORF">GGX14DRAFT_403946</name>
</gene>
<accession>A0AAD6Y5U1</accession>
<sequence>MPNPGGKNGYGTKDYPPDDVLQETLLRYVKHGLKQGQKLPIEEAIQAIIDEVEPDVTQSNGPRYVKSKLKDKLILVPRQEFSSILNTVGVDISARDFVREVMLEHFGDGFNIRYPGKRKATIVRQALSAIGPFHEVSANGHEKLAAQALKMGNVGFPIYAWKDKWTAYLLKIVVVPDCRTAGAVGHLYLDFLEEIGIAPIQLNTDKGSETGWQYAIQTAIRDSFARNIDPNIYPAAIFLKSVHNTIIEAFWRWLHEKWGLNMREHILRGKSEHIYVAEVPFHRDLFNWIFPPLLQAQLDDFRIYWNQHTICSQPEKDMPSGHVPADALEHPGLFGGIDCGIRVPKNAIQEFRDALTEEVGPRESFLAWRYVRQVGDSSLTCPLIIWGPIFVKKFVG</sequence>
<dbReference type="AlphaFoldDB" id="A0AAD6Y5U1"/>
<reference evidence="1" key="1">
    <citation type="submission" date="2023-03" db="EMBL/GenBank/DDBJ databases">
        <title>Massive genome expansion in bonnet fungi (Mycena s.s.) driven by repeated elements and novel gene families across ecological guilds.</title>
        <authorList>
            <consortium name="Lawrence Berkeley National Laboratory"/>
            <person name="Harder C.B."/>
            <person name="Miyauchi S."/>
            <person name="Viragh M."/>
            <person name="Kuo A."/>
            <person name="Thoen E."/>
            <person name="Andreopoulos B."/>
            <person name="Lu D."/>
            <person name="Skrede I."/>
            <person name="Drula E."/>
            <person name="Henrissat B."/>
            <person name="Morin E."/>
            <person name="Kohler A."/>
            <person name="Barry K."/>
            <person name="LaButti K."/>
            <person name="Morin E."/>
            <person name="Salamov A."/>
            <person name="Lipzen A."/>
            <person name="Mereny Z."/>
            <person name="Hegedus B."/>
            <person name="Baldrian P."/>
            <person name="Stursova M."/>
            <person name="Weitz H."/>
            <person name="Taylor A."/>
            <person name="Grigoriev I.V."/>
            <person name="Nagy L.G."/>
            <person name="Martin F."/>
            <person name="Kauserud H."/>
        </authorList>
    </citation>
    <scope>NUCLEOTIDE SEQUENCE</scope>
    <source>
        <strain evidence="1">9144</strain>
    </source>
</reference>
<proteinExistence type="predicted"/>
<protein>
    <recommendedName>
        <fullName evidence="3">Integrase catalytic domain-containing protein</fullName>
    </recommendedName>
</protein>
<evidence type="ECO:0000313" key="2">
    <source>
        <dbReference type="Proteomes" id="UP001219525"/>
    </source>
</evidence>
<evidence type="ECO:0000313" key="1">
    <source>
        <dbReference type="EMBL" id="KAJ7195476.1"/>
    </source>
</evidence>
<dbReference type="EMBL" id="JARJCW010000090">
    <property type="protein sequence ID" value="KAJ7195476.1"/>
    <property type="molecule type" value="Genomic_DNA"/>
</dbReference>